<dbReference type="InterPro" id="IPR029061">
    <property type="entry name" value="THDP-binding"/>
</dbReference>
<dbReference type="Pfam" id="PF00456">
    <property type="entry name" value="Transketolase_N"/>
    <property type="match status" value="1"/>
</dbReference>
<accession>E1WZX2</accession>
<dbReference type="PATRIC" id="fig|862908.3.peg.3013"/>
<dbReference type="SUPFAM" id="SSF52518">
    <property type="entry name" value="Thiamin diphosphate-binding fold (THDP-binding)"/>
    <property type="match status" value="1"/>
</dbReference>
<dbReference type="EC" id="2.2.1.1" evidence="2"/>
<gene>
    <name evidence="2" type="primary">tkt</name>
    <name evidence="2" type="ordered locus">BMS_3151</name>
</gene>
<dbReference type="Proteomes" id="UP000008963">
    <property type="component" value="Chromosome"/>
</dbReference>
<dbReference type="PANTHER" id="PTHR47514:SF2">
    <property type="entry name" value="TRANSKETOLASE"/>
    <property type="match status" value="1"/>
</dbReference>
<reference evidence="3" key="1">
    <citation type="journal article" date="2013" name="ISME J.">
        <title>A small predatory core genome in the divergent marine Bacteriovorax marinus SJ and the terrestrial Bdellovibrio bacteriovorus.</title>
        <authorList>
            <person name="Crossman L.C."/>
            <person name="Chen H."/>
            <person name="Cerdeno-Tarraga A.M."/>
            <person name="Brooks K."/>
            <person name="Quail M.A."/>
            <person name="Pineiro S.A."/>
            <person name="Hobley L."/>
            <person name="Sockett R.E."/>
            <person name="Bentley S.D."/>
            <person name="Parkhill J."/>
            <person name="Williams H.N."/>
            <person name="Stine O.C."/>
        </authorList>
    </citation>
    <scope>NUCLEOTIDE SEQUENCE [LARGE SCALE GENOMIC DNA]</scope>
    <source>
        <strain evidence="3">ATCC BAA-682 / DSM 15412 / SJ</strain>
    </source>
</reference>
<evidence type="ECO:0000313" key="2">
    <source>
        <dbReference type="EMBL" id="CBW27908.1"/>
    </source>
</evidence>
<dbReference type="PANTHER" id="PTHR47514">
    <property type="entry name" value="TRANSKETOLASE N-TERMINAL SECTION-RELATED"/>
    <property type="match status" value="1"/>
</dbReference>
<proteinExistence type="predicted"/>
<dbReference type="OrthoDB" id="8732661at2"/>
<organism evidence="2 3">
    <name type="scientific">Halobacteriovorax marinus (strain ATCC BAA-682 / DSM 15412 / SJ)</name>
    <name type="common">Bacteriovorax marinus</name>
    <dbReference type="NCBI Taxonomy" id="862908"/>
    <lineage>
        <taxon>Bacteria</taxon>
        <taxon>Pseudomonadati</taxon>
        <taxon>Bdellovibrionota</taxon>
        <taxon>Bacteriovoracia</taxon>
        <taxon>Bacteriovoracales</taxon>
        <taxon>Halobacteriovoraceae</taxon>
        <taxon>Halobacteriovorax</taxon>
    </lineage>
</organism>
<name>E1WZX2_HALMS</name>
<dbReference type="HOGENOM" id="CLU_009227_4_1_7"/>
<sequence>MIDLKAKSLEIRKSIIETFIHASRGHVPSAFSLVEILVTLYYQRFEIDSDSVGNLDRDRIILSKGHGCLALYSILADKGFFSKDELLKFCKIDGILGGHPSRLKVPGVDVSTGSLGHGLSVGIGMAHSLRLSQKERKVVVILGDGECNEGSIWEAALSASKHKLNNLIVLIDHNKYQSYGPNTEVCPLDPFSRKWESFGFETFEVDMINSPENLLPLLENTNRPRAIICHTIKGQGHKLMEGDLSWHHKNRLSPQEQELLREGLK</sequence>
<dbReference type="GO" id="GO:0004802">
    <property type="term" value="F:transketolase activity"/>
    <property type="evidence" value="ECO:0007669"/>
    <property type="project" value="UniProtKB-EC"/>
</dbReference>
<dbReference type="RefSeq" id="WP_014245678.1">
    <property type="nucleotide sequence ID" value="NC_016620.1"/>
</dbReference>
<evidence type="ECO:0000259" key="1">
    <source>
        <dbReference type="Pfam" id="PF00456"/>
    </source>
</evidence>
<dbReference type="STRING" id="862908.BMS_3151"/>
<evidence type="ECO:0000313" key="3">
    <source>
        <dbReference type="Proteomes" id="UP000008963"/>
    </source>
</evidence>
<dbReference type="EMBL" id="FQ312005">
    <property type="protein sequence ID" value="CBW27908.1"/>
    <property type="molecule type" value="Genomic_DNA"/>
</dbReference>
<keyword evidence="3" id="KW-1185">Reference proteome</keyword>
<dbReference type="eggNOG" id="COG3959">
    <property type="taxonomic scope" value="Bacteria"/>
</dbReference>
<dbReference type="Gene3D" id="3.40.50.970">
    <property type="match status" value="1"/>
</dbReference>
<dbReference type="AlphaFoldDB" id="E1WZX2"/>
<keyword evidence="2" id="KW-0808">Transferase</keyword>
<dbReference type="KEGG" id="bmx:BMS_3151"/>
<dbReference type="InterPro" id="IPR005474">
    <property type="entry name" value="Transketolase_N"/>
</dbReference>
<protein>
    <submittedName>
        <fullName evidence="2">Transketolase, thiamine disphosphate-binding N subunit</fullName>
        <ecNumber evidence="2">2.2.1.1</ecNumber>
    </submittedName>
</protein>
<feature type="domain" description="Transketolase N-terminal" evidence="1">
    <location>
        <begin position="12"/>
        <end position="247"/>
    </location>
</feature>
<dbReference type="CDD" id="cd02012">
    <property type="entry name" value="TPP_TK"/>
    <property type="match status" value="1"/>
</dbReference>